<evidence type="ECO:0000313" key="4">
    <source>
        <dbReference type="Proteomes" id="UP001498771"/>
    </source>
</evidence>
<dbReference type="Pfam" id="PF00782">
    <property type="entry name" value="DSPc"/>
    <property type="match status" value="1"/>
</dbReference>
<accession>A0ABR1F8Q3</accession>
<dbReference type="PANTHER" id="PTHR46588:SF1">
    <property type="entry name" value="SERINE_THREONINE_TYROSINE-INTERACTING PROTEIN"/>
    <property type="match status" value="1"/>
</dbReference>
<dbReference type="CDD" id="cd14498">
    <property type="entry name" value="DSP"/>
    <property type="match status" value="1"/>
</dbReference>
<dbReference type="InterPro" id="IPR020422">
    <property type="entry name" value="TYR_PHOSPHATASE_DUAL_dom"/>
</dbReference>
<dbReference type="InterPro" id="IPR000387">
    <property type="entry name" value="Tyr_Pase_dom"/>
</dbReference>
<comment type="similarity">
    <text evidence="1">Belongs to the protein-tyrosine phosphatase family. Non-receptor class subfamily.</text>
</comment>
<dbReference type="RefSeq" id="XP_064769259.1">
    <property type="nucleotide sequence ID" value="XM_064914051.1"/>
</dbReference>
<sequence length="219" mass="24966">MSEPSVHSPAQDRSRAPVLPRTLVPPCFFNVPSTINDWRYECRRMAQLIIPNLFLGPMSVIRDESFITENNIKLALSISSPQTWQILHKRYAGLPQYQALPVSGTADLVKTFPQAKQLIDNTISEGGSVLVYCETGNEMSAAVVVAYIMETNRWDLIRSIQYVQSQRFCVALDDYVKYQLRTYESLCVARQEVKETPAFSHNRPAVRRTIDDLYEDDDS</sequence>
<reference evidence="3 4" key="1">
    <citation type="submission" date="2024-03" db="EMBL/GenBank/DDBJ databases">
        <title>Genome-scale model development and genomic sequencing of the oleaginous clade Lipomyces.</title>
        <authorList>
            <consortium name="Lawrence Berkeley National Laboratory"/>
            <person name="Czajka J.J."/>
            <person name="Han Y."/>
            <person name="Kim J."/>
            <person name="Mondo S.J."/>
            <person name="Hofstad B.A."/>
            <person name="Robles A."/>
            <person name="Haridas S."/>
            <person name="Riley R."/>
            <person name="LaButti K."/>
            <person name="Pangilinan J."/>
            <person name="Andreopoulos W."/>
            <person name="Lipzen A."/>
            <person name="Yan J."/>
            <person name="Wang M."/>
            <person name="Ng V."/>
            <person name="Grigoriev I.V."/>
            <person name="Spatafora J.W."/>
            <person name="Magnuson J.K."/>
            <person name="Baker S.E."/>
            <person name="Pomraning K.R."/>
        </authorList>
    </citation>
    <scope>NUCLEOTIDE SEQUENCE [LARGE SCALE GENOMIC DNA]</scope>
    <source>
        <strain evidence="3 4">Phaff 52-87</strain>
    </source>
</reference>
<dbReference type="PROSITE" id="PS50056">
    <property type="entry name" value="TYR_PHOSPHATASE_2"/>
    <property type="match status" value="1"/>
</dbReference>
<dbReference type="PANTHER" id="PTHR46588">
    <property type="entry name" value="SERINE/THREONINE/TYROSINE-INTERACTING PROTEIN"/>
    <property type="match status" value="1"/>
</dbReference>
<dbReference type="Gene3D" id="3.90.190.10">
    <property type="entry name" value="Protein tyrosine phosphatase superfamily"/>
    <property type="match status" value="1"/>
</dbReference>
<keyword evidence="4" id="KW-1185">Reference proteome</keyword>
<protein>
    <submittedName>
        <fullName evidence="3">Protein-tyrosine phosphatase-like protein</fullName>
    </submittedName>
</protein>
<dbReference type="SMART" id="SM00195">
    <property type="entry name" value="DSPc"/>
    <property type="match status" value="1"/>
</dbReference>
<evidence type="ECO:0000259" key="2">
    <source>
        <dbReference type="PROSITE" id="PS50056"/>
    </source>
</evidence>
<comment type="caution">
    <text evidence="3">The sequence shown here is derived from an EMBL/GenBank/DDBJ whole genome shotgun (WGS) entry which is preliminary data.</text>
</comment>
<organism evidence="3 4">
    <name type="scientific">Myxozyma melibiosi</name>
    <dbReference type="NCBI Taxonomy" id="54550"/>
    <lineage>
        <taxon>Eukaryota</taxon>
        <taxon>Fungi</taxon>
        <taxon>Dikarya</taxon>
        <taxon>Ascomycota</taxon>
        <taxon>Saccharomycotina</taxon>
        <taxon>Lipomycetes</taxon>
        <taxon>Lipomycetales</taxon>
        <taxon>Lipomycetaceae</taxon>
        <taxon>Myxozyma</taxon>
    </lineage>
</organism>
<dbReference type="GeneID" id="90039563"/>
<dbReference type="InterPro" id="IPR000340">
    <property type="entry name" value="Dual-sp_phosphatase_cat-dom"/>
</dbReference>
<dbReference type="InterPro" id="IPR029021">
    <property type="entry name" value="Prot-tyrosine_phosphatase-like"/>
</dbReference>
<dbReference type="SUPFAM" id="SSF52799">
    <property type="entry name" value="(Phosphotyrosine protein) phosphatases II"/>
    <property type="match status" value="1"/>
</dbReference>
<gene>
    <name evidence="3" type="ORF">BZA70DRAFT_288608</name>
</gene>
<dbReference type="Proteomes" id="UP001498771">
    <property type="component" value="Unassembled WGS sequence"/>
</dbReference>
<proteinExistence type="inferred from homology"/>
<dbReference type="InterPro" id="IPR052449">
    <property type="entry name" value="STYX-Interacting_Phosphatase"/>
</dbReference>
<feature type="domain" description="Tyrosine specific protein phosphatases" evidence="2">
    <location>
        <begin position="110"/>
        <end position="167"/>
    </location>
</feature>
<evidence type="ECO:0000256" key="1">
    <source>
        <dbReference type="ARBA" id="ARBA00009649"/>
    </source>
</evidence>
<name>A0ABR1F8Q3_9ASCO</name>
<dbReference type="EMBL" id="JBBJBU010000003">
    <property type="protein sequence ID" value="KAK7206226.1"/>
    <property type="molecule type" value="Genomic_DNA"/>
</dbReference>
<evidence type="ECO:0000313" key="3">
    <source>
        <dbReference type="EMBL" id="KAK7206226.1"/>
    </source>
</evidence>